<dbReference type="InterPro" id="IPR032816">
    <property type="entry name" value="VTT_dom"/>
</dbReference>
<evidence type="ECO:0000313" key="9">
    <source>
        <dbReference type="Proteomes" id="UP000610760"/>
    </source>
</evidence>
<feature type="domain" description="VTT" evidence="7">
    <location>
        <begin position="69"/>
        <end position="187"/>
    </location>
</feature>
<sequence>MDKSKGQKIFGVILKILPFLIIGVLIACNWDWLRHLTFEQIVSYTPENLFLAALILIGLYGLKSLTVVFPLVALYMAAGVLFPFWPALLVNVLGLALCVTIPYCIGRFSGSEFIQWLNRKFPKIDKLNHLQINNTLFSAYLLRVVSILPGDVVSMYFGASRSKYFPYLVGSILGLSPIMVIQTLMGENLDDPFSLKFFLLLAAMVLVSLFSSRMFNRRLKEQAKD</sequence>
<evidence type="ECO:0000259" key="7">
    <source>
        <dbReference type="Pfam" id="PF09335"/>
    </source>
</evidence>
<keyword evidence="3 6" id="KW-0812">Transmembrane</keyword>
<evidence type="ECO:0000256" key="1">
    <source>
        <dbReference type="ARBA" id="ARBA00004651"/>
    </source>
</evidence>
<evidence type="ECO:0000313" key="8">
    <source>
        <dbReference type="EMBL" id="MBC8559596.1"/>
    </source>
</evidence>
<evidence type="ECO:0000256" key="3">
    <source>
        <dbReference type="ARBA" id="ARBA00022692"/>
    </source>
</evidence>
<dbReference type="Proteomes" id="UP000610760">
    <property type="component" value="Unassembled WGS sequence"/>
</dbReference>
<comment type="similarity">
    <text evidence="6">Belongs to the TVP38/TMEM64 family.</text>
</comment>
<dbReference type="InterPro" id="IPR015414">
    <property type="entry name" value="TMEM64"/>
</dbReference>
<comment type="subcellular location">
    <subcellularLocation>
        <location evidence="1 6">Cell membrane</location>
        <topology evidence="1 6">Multi-pass membrane protein</topology>
    </subcellularLocation>
</comment>
<feature type="transmembrane region" description="Helical" evidence="6">
    <location>
        <begin position="164"/>
        <end position="185"/>
    </location>
</feature>
<keyword evidence="9" id="KW-1185">Reference proteome</keyword>
<feature type="transmembrane region" description="Helical" evidence="6">
    <location>
        <begin position="137"/>
        <end position="157"/>
    </location>
</feature>
<dbReference type="PROSITE" id="PS51257">
    <property type="entry name" value="PROKAR_LIPOPROTEIN"/>
    <property type="match status" value="1"/>
</dbReference>
<evidence type="ECO:0000256" key="2">
    <source>
        <dbReference type="ARBA" id="ARBA00022475"/>
    </source>
</evidence>
<feature type="transmembrane region" description="Helical" evidence="6">
    <location>
        <begin position="88"/>
        <end position="108"/>
    </location>
</feature>
<proteinExistence type="inferred from homology"/>
<feature type="transmembrane region" description="Helical" evidence="6">
    <location>
        <begin position="12"/>
        <end position="32"/>
    </location>
</feature>
<dbReference type="GO" id="GO:0005886">
    <property type="term" value="C:plasma membrane"/>
    <property type="evidence" value="ECO:0007669"/>
    <property type="project" value="UniProtKB-SubCell"/>
</dbReference>
<reference evidence="8" key="1">
    <citation type="submission" date="2020-08" db="EMBL/GenBank/DDBJ databases">
        <title>Genome public.</title>
        <authorList>
            <person name="Liu C."/>
            <person name="Sun Q."/>
        </authorList>
    </citation>
    <scope>NUCLEOTIDE SEQUENCE</scope>
    <source>
        <strain evidence="8">NSJ-33</strain>
    </source>
</reference>
<evidence type="ECO:0000256" key="5">
    <source>
        <dbReference type="ARBA" id="ARBA00023136"/>
    </source>
</evidence>
<gene>
    <name evidence="8" type="ORF">H8710_05855</name>
</gene>
<feature type="transmembrane region" description="Helical" evidence="6">
    <location>
        <begin position="52"/>
        <end position="76"/>
    </location>
</feature>
<protein>
    <recommendedName>
        <fullName evidence="6">TVP38/TMEM64 family membrane protein</fullName>
    </recommendedName>
</protein>
<comment type="caution">
    <text evidence="8">The sequence shown here is derived from an EMBL/GenBank/DDBJ whole genome shotgun (WGS) entry which is preliminary data.</text>
</comment>
<dbReference type="PANTHER" id="PTHR12677">
    <property type="entry name" value="GOLGI APPARATUS MEMBRANE PROTEIN TVP38-RELATED"/>
    <property type="match status" value="1"/>
</dbReference>
<dbReference type="Pfam" id="PF09335">
    <property type="entry name" value="VTT_dom"/>
    <property type="match status" value="1"/>
</dbReference>
<keyword evidence="4 6" id="KW-1133">Transmembrane helix</keyword>
<dbReference type="RefSeq" id="WP_249294488.1">
    <property type="nucleotide sequence ID" value="NZ_JACRSV010000001.1"/>
</dbReference>
<feature type="transmembrane region" description="Helical" evidence="6">
    <location>
        <begin position="197"/>
        <end position="215"/>
    </location>
</feature>
<name>A0A926E1J0_9FIRM</name>
<evidence type="ECO:0000256" key="6">
    <source>
        <dbReference type="RuleBase" id="RU366058"/>
    </source>
</evidence>
<keyword evidence="2 6" id="KW-1003">Cell membrane</keyword>
<organism evidence="8 9">
    <name type="scientific">Fumia xinanensis</name>
    <dbReference type="NCBI Taxonomy" id="2763659"/>
    <lineage>
        <taxon>Bacteria</taxon>
        <taxon>Bacillati</taxon>
        <taxon>Bacillota</taxon>
        <taxon>Clostridia</taxon>
        <taxon>Eubacteriales</taxon>
        <taxon>Oscillospiraceae</taxon>
        <taxon>Fumia</taxon>
    </lineage>
</organism>
<dbReference type="PANTHER" id="PTHR12677:SF59">
    <property type="entry name" value="GOLGI APPARATUS MEMBRANE PROTEIN TVP38-RELATED"/>
    <property type="match status" value="1"/>
</dbReference>
<keyword evidence="5 6" id="KW-0472">Membrane</keyword>
<dbReference type="AlphaFoldDB" id="A0A926E1J0"/>
<dbReference type="EMBL" id="JACRSV010000001">
    <property type="protein sequence ID" value="MBC8559596.1"/>
    <property type="molecule type" value="Genomic_DNA"/>
</dbReference>
<evidence type="ECO:0000256" key="4">
    <source>
        <dbReference type="ARBA" id="ARBA00022989"/>
    </source>
</evidence>
<accession>A0A926E1J0</accession>